<evidence type="ECO:0000313" key="4">
    <source>
        <dbReference type="WBParaSite" id="PSAMB.scaffold11302size3453.g34034.t1"/>
    </source>
</evidence>
<feature type="compositionally biased region" description="Basic and acidic residues" evidence="1">
    <location>
        <begin position="109"/>
        <end position="118"/>
    </location>
</feature>
<dbReference type="AlphaFoldDB" id="A0A914UN89"/>
<dbReference type="InterPro" id="IPR001660">
    <property type="entry name" value="SAM"/>
</dbReference>
<evidence type="ECO:0000256" key="1">
    <source>
        <dbReference type="SAM" id="MobiDB-lite"/>
    </source>
</evidence>
<feature type="region of interest" description="Disordered" evidence="1">
    <location>
        <begin position="74"/>
        <end position="137"/>
    </location>
</feature>
<keyword evidence="3" id="KW-1185">Reference proteome</keyword>
<protein>
    <submittedName>
        <fullName evidence="4">SAM domain-containing protein</fullName>
    </submittedName>
</protein>
<accession>A0A914UN89</accession>
<proteinExistence type="predicted"/>
<organism evidence="3 4">
    <name type="scientific">Plectus sambesii</name>
    <dbReference type="NCBI Taxonomy" id="2011161"/>
    <lineage>
        <taxon>Eukaryota</taxon>
        <taxon>Metazoa</taxon>
        <taxon>Ecdysozoa</taxon>
        <taxon>Nematoda</taxon>
        <taxon>Chromadorea</taxon>
        <taxon>Plectida</taxon>
        <taxon>Plectina</taxon>
        <taxon>Plectoidea</taxon>
        <taxon>Plectidae</taxon>
        <taxon>Plectus</taxon>
    </lineage>
</organism>
<dbReference type="InterPro" id="IPR013761">
    <property type="entry name" value="SAM/pointed_sf"/>
</dbReference>
<dbReference type="SUPFAM" id="SSF47769">
    <property type="entry name" value="SAM/Pointed domain"/>
    <property type="match status" value="1"/>
</dbReference>
<dbReference type="Proteomes" id="UP000887566">
    <property type="component" value="Unplaced"/>
</dbReference>
<feature type="compositionally biased region" description="Low complexity" evidence="1">
    <location>
        <begin position="77"/>
        <end position="92"/>
    </location>
</feature>
<dbReference type="Pfam" id="PF07647">
    <property type="entry name" value="SAM_2"/>
    <property type="match status" value="1"/>
</dbReference>
<dbReference type="WBParaSite" id="PSAMB.scaffold11302size3453.g34034.t1">
    <property type="protein sequence ID" value="PSAMB.scaffold11302size3453.g34034.t1"/>
    <property type="gene ID" value="PSAMB.scaffold11302size3453.g34034"/>
</dbReference>
<evidence type="ECO:0000313" key="3">
    <source>
        <dbReference type="Proteomes" id="UP000887566"/>
    </source>
</evidence>
<feature type="domain" description="SAM" evidence="2">
    <location>
        <begin position="154"/>
        <end position="195"/>
    </location>
</feature>
<feature type="region of interest" description="Disordered" evidence="1">
    <location>
        <begin position="1"/>
        <end position="37"/>
    </location>
</feature>
<sequence>MMEHERNQRSGTSVGRRMPYRRPLGDVFSRSPDRDASCCQYSMENHQPAATSSPTDTAILSSFATRLAIEVDSTLGTEESASPASTSLTSSSADRRCGSVTRKSCPDLLRPDDEEHVTPSKPIRTSAADRMTVRSRKTKEKRRAALIWQRKPLKLWTLDDVLLWLQHIRLDEVASLMIGYDLTGADLEKWDHETL</sequence>
<name>A0A914UN89_9BILA</name>
<reference evidence="4" key="1">
    <citation type="submission" date="2022-11" db="UniProtKB">
        <authorList>
            <consortium name="WormBaseParasite"/>
        </authorList>
    </citation>
    <scope>IDENTIFICATION</scope>
</reference>
<evidence type="ECO:0000259" key="2">
    <source>
        <dbReference type="Pfam" id="PF07647"/>
    </source>
</evidence>